<feature type="transmembrane region" description="Helical" evidence="2">
    <location>
        <begin position="6"/>
        <end position="26"/>
    </location>
</feature>
<feature type="region of interest" description="Disordered" evidence="1">
    <location>
        <begin position="31"/>
        <end position="126"/>
    </location>
</feature>
<reference evidence="3 4" key="1">
    <citation type="submission" date="2024-01" db="EMBL/GenBank/DDBJ databases">
        <title>Complete Genome Sequence of Alkalicoccus halolimnae BZ-SZ-XJ29T, a Moderately Halophilic Bacterium Isolated from a Salt Lake.</title>
        <authorList>
            <person name="Zhao B."/>
        </authorList>
    </citation>
    <scope>NUCLEOTIDE SEQUENCE [LARGE SCALE GENOMIC DNA]</scope>
    <source>
        <strain evidence="3 4">BZ-SZ-XJ29</strain>
    </source>
</reference>
<keyword evidence="4" id="KW-1185">Reference proteome</keyword>
<evidence type="ECO:0000313" key="4">
    <source>
        <dbReference type="Proteomes" id="UP000321816"/>
    </source>
</evidence>
<protein>
    <submittedName>
        <fullName evidence="3">Uncharacterized protein</fullName>
    </submittedName>
</protein>
<accession>A0A5C7F8T7</accession>
<dbReference type="EMBL" id="CP144914">
    <property type="protein sequence ID" value="WWD81285.1"/>
    <property type="molecule type" value="Genomic_DNA"/>
</dbReference>
<dbReference type="AlphaFoldDB" id="A0A5C7F8T7"/>
<keyword evidence="2" id="KW-0472">Membrane</keyword>
<evidence type="ECO:0000256" key="2">
    <source>
        <dbReference type="SAM" id="Phobius"/>
    </source>
</evidence>
<feature type="compositionally biased region" description="Basic and acidic residues" evidence="1">
    <location>
        <begin position="58"/>
        <end position="115"/>
    </location>
</feature>
<evidence type="ECO:0000313" key="3">
    <source>
        <dbReference type="EMBL" id="WWD81285.1"/>
    </source>
</evidence>
<feature type="compositionally biased region" description="Polar residues" evidence="1">
    <location>
        <begin position="47"/>
        <end position="56"/>
    </location>
</feature>
<name>A0A5C7F8T7_9BACI</name>
<dbReference type="OrthoDB" id="2967741at2"/>
<sequence>MTGFINLLFESPLLLFLIIAAIFSFIRSRSSQGEEQQERPGRPQQAGEGQQEASSQRGKKELDWKDILFEGEEKKSDPQMPERSDSQTEMQKHYEEVRRRQRQAEKSTAKVKESPIVKGDITNPDNEGISLDFKNMNKQDVVKGIVWSEVLGKPKSKKHSR</sequence>
<organism evidence="3 4">
    <name type="scientific">Alkalicoccus halolimnae</name>
    <dbReference type="NCBI Taxonomy" id="1667239"/>
    <lineage>
        <taxon>Bacteria</taxon>
        <taxon>Bacillati</taxon>
        <taxon>Bacillota</taxon>
        <taxon>Bacilli</taxon>
        <taxon>Bacillales</taxon>
        <taxon>Bacillaceae</taxon>
        <taxon>Alkalicoccus</taxon>
    </lineage>
</organism>
<keyword evidence="2" id="KW-1133">Transmembrane helix</keyword>
<proteinExistence type="predicted"/>
<dbReference type="KEGG" id="ahal:FTX54_006980"/>
<dbReference type="Proteomes" id="UP000321816">
    <property type="component" value="Chromosome"/>
</dbReference>
<dbReference type="RefSeq" id="WP_147802945.1">
    <property type="nucleotide sequence ID" value="NZ_CP144914.1"/>
</dbReference>
<keyword evidence="2" id="KW-0812">Transmembrane</keyword>
<gene>
    <name evidence="3" type="ORF">FTX54_006980</name>
</gene>
<evidence type="ECO:0000256" key="1">
    <source>
        <dbReference type="SAM" id="MobiDB-lite"/>
    </source>
</evidence>